<accession>A0A0B6TS68</accession>
<dbReference type="PROSITE" id="PS51257">
    <property type="entry name" value="PROKAR_LIPOPROTEIN"/>
    <property type="match status" value="1"/>
</dbReference>
<dbReference type="STRING" id="1224162.B840_03855"/>
<dbReference type="RefSeq" id="WP_052491080.1">
    <property type="nucleotide sequence ID" value="NZ_CP007790.1"/>
</dbReference>
<feature type="region of interest" description="Disordered" evidence="1">
    <location>
        <begin position="26"/>
        <end position="84"/>
    </location>
</feature>
<keyword evidence="2" id="KW-0732">Signal</keyword>
<gene>
    <name evidence="3" type="ORF">B840_03855</name>
</gene>
<reference evidence="3 4" key="1">
    <citation type="submission" date="2014-05" db="EMBL/GenBank/DDBJ databases">
        <title>Complete genome sequence of Corynebacterium marinum DSM 44953.</title>
        <authorList>
            <person name="Schaffert L."/>
            <person name="Albersmeier A."/>
            <person name="Kalinowski J."/>
            <person name="Ruckert C."/>
        </authorList>
    </citation>
    <scope>NUCLEOTIDE SEQUENCE [LARGE SCALE GENOMIC DNA]</scope>
    <source>
        <strain evidence="3 4">DSM 44953</strain>
    </source>
</reference>
<feature type="chain" id="PRO_5038639004" evidence="2">
    <location>
        <begin position="24"/>
        <end position="84"/>
    </location>
</feature>
<dbReference type="EMBL" id="CP007790">
    <property type="protein sequence ID" value="AJK68390.1"/>
    <property type="molecule type" value="Genomic_DNA"/>
</dbReference>
<dbReference type="KEGG" id="cmq:B840_03855"/>
<name>A0A0B6TS68_9CORY</name>
<dbReference type="Proteomes" id="UP000031928">
    <property type="component" value="Chromosome"/>
</dbReference>
<evidence type="ECO:0000313" key="4">
    <source>
        <dbReference type="Proteomes" id="UP000031928"/>
    </source>
</evidence>
<feature type="signal peptide" evidence="2">
    <location>
        <begin position="1"/>
        <end position="23"/>
    </location>
</feature>
<keyword evidence="4" id="KW-1185">Reference proteome</keyword>
<sequence>MTRTFARKAAAAAGAASLALALAACSPPNEQPSDLKVDTATEFKAPPAAEENSEESSTATTTTTPVDGTFGNDAVVVGEEPLQN</sequence>
<protein>
    <submittedName>
        <fullName evidence="3">Putative secreted protein</fullName>
    </submittedName>
</protein>
<proteinExistence type="predicted"/>
<evidence type="ECO:0000256" key="1">
    <source>
        <dbReference type="SAM" id="MobiDB-lite"/>
    </source>
</evidence>
<organism evidence="3 4">
    <name type="scientific">Corynebacterium marinum DSM 44953</name>
    <dbReference type="NCBI Taxonomy" id="1224162"/>
    <lineage>
        <taxon>Bacteria</taxon>
        <taxon>Bacillati</taxon>
        <taxon>Actinomycetota</taxon>
        <taxon>Actinomycetes</taxon>
        <taxon>Mycobacteriales</taxon>
        <taxon>Corynebacteriaceae</taxon>
        <taxon>Corynebacterium</taxon>
    </lineage>
</organism>
<dbReference type="AlphaFoldDB" id="A0A0B6TS68"/>
<dbReference type="HOGENOM" id="CLU_2521945_0_0_11"/>
<evidence type="ECO:0000256" key="2">
    <source>
        <dbReference type="SAM" id="SignalP"/>
    </source>
</evidence>
<feature type="compositionally biased region" description="Low complexity" evidence="1">
    <location>
        <begin position="45"/>
        <end position="65"/>
    </location>
</feature>
<evidence type="ECO:0000313" key="3">
    <source>
        <dbReference type="EMBL" id="AJK68390.1"/>
    </source>
</evidence>